<keyword evidence="1" id="KW-0378">Hydrolase</keyword>
<protein>
    <submittedName>
        <fullName evidence="1">Pre-mRNA-splicing factor ATP-dependent RNA helicase PRP22</fullName>
    </submittedName>
</protein>
<gene>
    <name evidence="1" type="ORF">MKS88_003363</name>
</gene>
<name>A0ACB9Y7T5_PLABR</name>
<keyword evidence="1" id="KW-0067">ATP-binding</keyword>
<evidence type="ECO:0000313" key="1">
    <source>
        <dbReference type="EMBL" id="KAI4837943.1"/>
    </source>
</evidence>
<keyword evidence="1" id="KW-0547">Nucleotide-binding</keyword>
<dbReference type="Proteomes" id="UP001056978">
    <property type="component" value="Chromosome 10"/>
</dbReference>
<proteinExistence type="predicted"/>
<evidence type="ECO:0000313" key="2">
    <source>
        <dbReference type="Proteomes" id="UP001056978"/>
    </source>
</evidence>
<organism evidence="1 2">
    <name type="scientific">Plasmodium brasilianum</name>
    <dbReference type="NCBI Taxonomy" id="5824"/>
    <lineage>
        <taxon>Eukaryota</taxon>
        <taxon>Sar</taxon>
        <taxon>Alveolata</taxon>
        <taxon>Apicomplexa</taxon>
        <taxon>Aconoidasida</taxon>
        <taxon>Haemosporida</taxon>
        <taxon>Plasmodiidae</taxon>
        <taxon>Plasmodium</taxon>
        <taxon>Plasmodium (Plasmodium)</taxon>
    </lineage>
</organism>
<keyword evidence="1" id="KW-0347">Helicase</keyword>
<sequence>MDSLNKINLTQKVNAELNKNLGVEDDTLAEFIIYLCEKSKSLEQFYKDVFESGGEIEQSVLKYLYGIIKQSSQTNTDGTINDEGEKKKKKNKKGDIDNDSTESFDESKREINEIERKNEKMKKYHCLTIKNDDNIVSAFEHNVDKENKGETTDPHQRCMPRRGSSRDRCEVSHRERDKDKSGQDRHRDKDRERDRNRDRERDRDKDRERDRNRDRERDRDKDRERDRDKDRERDRDKDRERDRDKDRERDRDKDRDRNSGRRNDTKRKNELGRSPYQVNKKIKHSKDKRSYKGEHYDDKDSGNGSDNNRDSDTYDYNNSYDYDGLRVNNIFRGSVSKVMDFGLFVSFKTKDGYKEGLVHATDILPNCKRLVNINEHYKRNMKVKVKVKGIFGNKISLNMSEVDQKTGKNLVNDDEDIGKKRKSNERNTNYYASLFDDMDEEYNDLLKKNNSKIFSEDPKETIKYESVIKMQSDYSKWEIQQLMKSGIIYDDNLKKEYKNLKIDEKIEDEEEIIEIEVNEREPAFLKGQTTKAGAKLSPIQIIVNAEGSLARAITTTSALAKERKEQKQNEQNAIFDSIPKDISRPWEDPKPNLGERTIAEALKNIGKSYELPEWRKNYMNNNISVGFKNAIPINEQRAKLPIYNLKEDLMLAIKKNNVLIVIGETGSGKTTQIPQYLHEANYTLNGIVGCTQPRRVAAMSIAKRVSEEFGCILGQEVGYSIRFDDCTSNDTIIKYLTDGMLLRETLSDTMLSKYSFIILDEAHERTISTDILFCLLKVCHIYINNIKNKASNEKENLQGNNNEISDVVRKRSDFKLIVTSATLDAEKFSTYFFNSPIFTIPGKIFPVEVNRQNEIAHNFMSSSFRGTFCILHSKEPESDYVEASLITVLNIHLNEHPGDILVFLTGQEEINTACEILHERMKKLESMCPPPLIILPIYSSLPSDMQSIIFEPAPPGCRKCILSTNIAEASLTIDGIFFVIDPGFCKVKKYDSKRDMDSLVVAPISKANAKQRAGRAGRTGPGKCYRLYTEEAYKNEMAETSVPEIQRINLGSIVLLLKALGVNDFLHFDFMDSPSIETLIHSLENLYYLGALDDNGYLTKLGKKMANFPMEPNLSKILLTSIKFNCADDVVTIVSMLSVQNIFYRPMNKALLADKKKNKFVMPQGDLITYLNIYNKWKENSFSNYWCHENFIHSRALKRAQDVRKQLLSIFEKYNYEVKKSASKNDSSKYVNICKSICSGYFNHVCKRDSQQGYTTLLTNQQVFIHPSSTLFNKNPLFVVYHELVLTNKEYIRDCTIIQPHWLIQLAPNLFIPADEKKISKIKLREKIEPLHNYYEEPNAWRLSRRKG</sequence>
<reference evidence="1" key="1">
    <citation type="submission" date="2022-06" db="EMBL/GenBank/DDBJ databases">
        <title>The First Complete Genome of the Simian Malaria Parasite Plasmodium brasilianum.</title>
        <authorList>
            <person name="Bajic M."/>
            <person name="Ravishankar S."/>
        </authorList>
    </citation>
    <scope>NUCLEOTIDE SEQUENCE</scope>
    <source>
        <strain evidence="1">Bolivian I</strain>
    </source>
</reference>
<comment type="caution">
    <text evidence="1">The sequence shown here is derived from an EMBL/GenBank/DDBJ whole genome shotgun (WGS) entry which is preliminary data.</text>
</comment>
<keyword evidence="2" id="KW-1185">Reference proteome</keyword>
<dbReference type="EMBL" id="CM043778">
    <property type="protein sequence ID" value="KAI4837943.1"/>
    <property type="molecule type" value="Genomic_DNA"/>
</dbReference>
<accession>A0ACB9Y7T5</accession>